<evidence type="ECO:0000313" key="1">
    <source>
        <dbReference type="EMBL" id="GFY32482.1"/>
    </source>
</evidence>
<sequence length="86" mass="9258">MSRNSPFAIFKALQGTGEPKSVKKMRAGDLLVVTTSAIQSKSNLSSKTFLDLPLLLTPHKSMNSSQDVISETDLLCTSEAEFLVGV</sequence>
<comment type="caution">
    <text evidence="1">The sequence shown here is derived from an EMBL/GenBank/DDBJ whole genome shotgun (WGS) entry which is preliminary data.</text>
</comment>
<keyword evidence="1" id="KW-0548">Nucleotidyltransferase</keyword>
<reference evidence="1" key="1">
    <citation type="submission" date="2020-08" db="EMBL/GenBank/DDBJ databases">
        <title>Multicomponent nature underlies the extraordinary mechanical properties of spider dragline silk.</title>
        <authorList>
            <person name="Kono N."/>
            <person name="Nakamura H."/>
            <person name="Mori M."/>
            <person name="Yoshida Y."/>
            <person name="Ohtoshi R."/>
            <person name="Malay A.D."/>
            <person name="Moran D.A.P."/>
            <person name="Tomita M."/>
            <person name="Numata K."/>
            <person name="Arakawa K."/>
        </authorList>
    </citation>
    <scope>NUCLEOTIDE SEQUENCE</scope>
</reference>
<dbReference type="AlphaFoldDB" id="A0A8X6WCI8"/>
<dbReference type="EMBL" id="BMAU01021402">
    <property type="protein sequence ID" value="GFY32482.1"/>
    <property type="molecule type" value="Genomic_DNA"/>
</dbReference>
<organism evidence="1 2">
    <name type="scientific">Trichonephila clavipes</name>
    <name type="common">Golden silk orbweaver</name>
    <name type="synonym">Nephila clavipes</name>
    <dbReference type="NCBI Taxonomy" id="2585209"/>
    <lineage>
        <taxon>Eukaryota</taxon>
        <taxon>Metazoa</taxon>
        <taxon>Ecdysozoa</taxon>
        <taxon>Arthropoda</taxon>
        <taxon>Chelicerata</taxon>
        <taxon>Arachnida</taxon>
        <taxon>Araneae</taxon>
        <taxon>Araneomorphae</taxon>
        <taxon>Entelegynae</taxon>
        <taxon>Araneoidea</taxon>
        <taxon>Nephilidae</taxon>
        <taxon>Trichonephila</taxon>
    </lineage>
</organism>
<keyword evidence="1" id="KW-0808">Transferase</keyword>
<accession>A0A8X6WCI8</accession>
<name>A0A8X6WCI8_TRICX</name>
<proteinExistence type="predicted"/>
<evidence type="ECO:0000313" key="2">
    <source>
        <dbReference type="Proteomes" id="UP000887159"/>
    </source>
</evidence>
<keyword evidence="2" id="KW-1185">Reference proteome</keyword>
<dbReference type="Proteomes" id="UP000887159">
    <property type="component" value="Unassembled WGS sequence"/>
</dbReference>
<protein>
    <submittedName>
        <fullName evidence="1">Putative RNA-directed DNA polymerase from transposon BS</fullName>
    </submittedName>
</protein>
<dbReference type="GO" id="GO:0003964">
    <property type="term" value="F:RNA-directed DNA polymerase activity"/>
    <property type="evidence" value="ECO:0007669"/>
    <property type="project" value="UniProtKB-KW"/>
</dbReference>
<keyword evidence="1" id="KW-0695">RNA-directed DNA polymerase</keyword>
<gene>
    <name evidence="1" type="primary">RTase_45</name>
    <name evidence="1" type="ORF">TNCV_3559901</name>
</gene>